<dbReference type="InterPro" id="IPR036400">
    <property type="entry name" value="Cyt_B5-like_heme/steroid_sf"/>
</dbReference>
<feature type="region of interest" description="Disordered" evidence="1">
    <location>
        <begin position="1"/>
        <end position="30"/>
    </location>
</feature>
<sequence length="168" mass="18944">MAQGLREWGAPRARPPPMPRPPNIKTPKDFRKPVGTITAAQLQTFNCDSPRLLISIHGDLFDVSDRPDKYGRDGPYAYMSGHDISWGLVVGDDAEDLGTLDKFYDLFKIQPPDLADRKLQGLISWWCFYEKEYGSPVGRLEAYNKETSEEEWGLPPPPADQLEGCCVM</sequence>
<name>A0ABN9VB47_9DINO</name>
<organism evidence="2 3">
    <name type="scientific">Prorocentrum cordatum</name>
    <dbReference type="NCBI Taxonomy" id="2364126"/>
    <lineage>
        <taxon>Eukaryota</taxon>
        <taxon>Sar</taxon>
        <taxon>Alveolata</taxon>
        <taxon>Dinophyceae</taxon>
        <taxon>Prorocentrales</taxon>
        <taxon>Prorocentraceae</taxon>
        <taxon>Prorocentrum</taxon>
    </lineage>
</organism>
<comment type="caution">
    <text evidence="2">The sequence shown here is derived from an EMBL/GenBank/DDBJ whole genome shotgun (WGS) entry which is preliminary data.</text>
</comment>
<reference evidence="2" key="1">
    <citation type="submission" date="2023-10" db="EMBL/GenBank/DDBJ databases">
        <authorList>
            <person name="Chen Y."/>
            <person name="Shah S."/>
            <person name="Dougan E. K."/>
            <person name="Thang M."/>
            <person name="Chan C."/>
        </authorList>
    </citation>
    <scope>NUCLEOTIDE SEQUENCE [LARGE SCALE GENOMIC DNA]</scope>
</reference>
<dbReference type="Gene3D" id="3.10.120.10">
    <property type="entry name" value="Cytochrome b5-like heme/steroid binding domain"/>
    <property type="match status" value="1"/>
</dbReference>
<accession>A0ABN9VB47</accession>
<keyword evidence="3" id="KW-1185">Reference proteome</keyword>
<evidence type="ECO:0000313" key="3">
    <source>
        <dbReference type="Proteomes" id="UP001189429"/>
    </source>
</evidence>
<dbReference type="SUPFAM" id="SSF55856">
    <property type="entry name" value="Cytochrome b5-like heme/steroid binding domain"/>
    <property type="match status" value="1"/>
</dbReference>
<evidence type="ECO:0000256" key="1">
    <source>
        <dbReference type="SAM" id="MobiDB-lite"/>
    </source>
</evidence>
<dbReference type="EMBL" id="CAUYUJ010016895">
    <property type="protein sequence ID" value="CAK0869856.1"/>
    <property type="molecule type" value="Genomic_DNA"/>
</dbReference>
<proteinExistence type="predicted"/>
<dbReference type="PANTHER" id="PTHR10281:SF76">
    <property type="entry name" value="CALCUTTA CUP-RELATED"/>
    <property type="match status" value="1"/>
</dbReference>
<dbReference type="PANTHER" id="PTHR10281">
    <property type="entry name" value="MEMBRANE-ASSOCIATED PROGESTERONE RECEPTOR COMPONENT-RELATED"/>
    <property type="match status" value="1"/>
</dbReference>
<gene>
    <name evidence="2" type="ORF">PCOR1329_LOCUS56101</name>
</gene>
<dbReference type="Proteomes" id="UP001189429">
    <property type="component" value="Unassembled WGS sequence"/>
</dbReference>
<dbReference type="InterPro" id="IPR050577">
    <property type="entry name" value="MAPR/NEUFC/NENF-like"/>
</dbReference>
<evidence type="ECO:0008006" key="4">
    <source>
        <dbReference type="Google" id="ProtNLM"/>
    </source>
</evidence>
<protein>
    <recommendedName>
        <fullName evidence="4">Cytochrome b5 heme-binding domain-containing protein</fullName>
    </recommendedName>
</protein>
<evidence type="ECO:0000313" key="2">
    <source>
        <dbReference type="EMBL" id="CAK0869856.1"/>
    </source>
</evidence>
<feature type="compositionally biased region" description="Pro residues" evidence="1">
    <location>
        <begin position="13"/>
        <end position="24"/>
    </location>
</feature>